<keyword evidence="3" id="KW-1185">Reference proteome</keyword>
<protein>
    <submittedName>
        <fullName evidence="2">Uncharacterized protein</fullName>
    </submittedName>
</protein>
<sequence>MAPGSPPVQPSPSKDVGHLGSLNGPSDRPTRTVDTHLAQCLIQPRSVCLTGRSTRQ</sequence>
<name>A0A9P6KTF6_9PLEO</name>
<gene>
    <name evidence="2" type="ORF">PMIN01_05488</name>
</gene>
<dbReference type="EMBL" id="WJXW01000004">
    <property type="protein sequence ID" value="KAF9737709.1"/>
    <property type="molecule type" value="Genomic_DNA"/>
</dbReference>
<evidence type="ECO:0000313" key="3">
    <source>
        <dbReference type="Proteomes" id="UP000756921"/>
    </source>
</evidence>
<comment type="caution">
    <text evidence="2">The sequence shown here is derived from an EMBL/GenBank/DDBJ whole genome shotgun (WGS) entry which is preliminary data.</text>
</comment>
<evidence type="ECO:0000313" key="2">
    <source>
        <dbReference type="EMBL" id="KAF9737709.1"/>
    </source>
</evidence>
<organism evidence="2 3">
    <name type="scientific">Paraphaeosphaeria minitans</name>
    <dbReference type="NCBI Taxonomy" id="565426"/>
    <lineage>
        <taxon>Eukaryota</taxon>
        <taxon>Fungi</taxon>
        <taxon>Dikarya</taxon>
        <taxon>Ascomycota</taxon>
        <taxon>Pezizomycotina</taxon>
        <taxon>Dothideomycetes</taxon>
        <taxon>Pleosporomycetidae</taxon>
        <taxon>Pleosporales</taxon>
        <taxon>Massarineae</taxon>
        <taxon>Didymosphaeriaceae</taxon>
        <taxon>Paraphaeosphaeria</taxon>
    </lineage>
</organism>
<feature type="compositionally biased region" description="Pro residues" evidence="1">
    <location>
        <begin position="1"/>
        <end position="10"/>
    </location>
</feature>
<accession>A0A9P6KTF6</accession>
<dbReference type="Proteomes" id="UP000756921">
    <property type="component" value="Unassembled WGS sequence"/>
</dbReference>
<evidence type="ECO:0000256" key="1">
    <source>
        <dbReference type="SAM" id="MobiDB-lite"/>
    </source>
</evidence>
<feature type="region of interest" description="Disordered" evidence="1">
    <location>
        <begin position="1"/>
        <end position="37"/>
    </location>
</feature>
<dbReference type="AlphaFoldDB" id="A0A9P6KTF6"/>
<reference evidence="2" key="1">
    <citation type="journal article" date="2020" name="Mol. Plant Microbe Interact.">
        <title>Genome Sequence of the Biocontrol Agent Coniothyrium minitans strain Conio (IMI 134523).</title>
        <authorList>
            <person name="Patel D."/>
            <person name="Shittu T.A."/>
            <person name="Baroncelli R."/>
            <person name="Muthumeenakshi S."/>
            <person name="Osborne T.H."/>
            <person name="Janganan T.K."/>
            <person name="Sreenivasaprasad S."/>
        </authorList>
    </citation>
    <scope>NUCLEOTIDE SEQUENCE</scope>
    <source>
        <strain evidence="2">Conio</strain>
    </source>
</reference>
<proteinExistence type="predicted"/>